<dbReference type="PROSITE" id="PS00141">
    <property type="entry name" value="ASP_PROTEASE"/>
    <property type="match status" value="1"/>
</dbReference>
<dbReference type="EMBL" id="LAZR01059017">
    <property type="protein sequence ID" value="KKK68675.1"/>
    <property type="molecule type" value="Genomic_DNA"/>
</dbReference>
<dbReference type="InterPro" id="IPR001969">
    <property type="entry name" value="Aspartic_peptidase_AS"/>
</dbReference>
<evidence type="ECO:0000313" key="1">
    <source>
        <dbReference type="EMBL" id="KKK68675.1"/>
    </source>
</evidence>
<protein>
    <submittedName>
        <fullName evidence="1">Uncharacterized protein</fullName>
    </submittedName>
</protein>
<feature type="non-terminal residue" evidence="1">
    <location>
        <position position="1"/>
    </location>
</feature>
<comment type="caution">
    <text evidence="1">The sequence shown here is derived from an EMBL/GenBank/DDBJ whole genome shotgun (WGS) entry which is preliminary data.</text>
</comment>
<dbReference type="GO" id="GO:0004190">
    <property type="term" value="F:aspartic-type endopeptidase activity"/>
    <property type="evidence" value="ECO:0007669"/>
    <property type="project" value="InterPro"/>
</dbReference>
<name>A0A0F8Y4U8_9ZZZZ</name>
<dbReference type="GO" id="GO:0006508">
    <property type="term" value="P:proteolysis"/>
    <property type="evidence" value="ECO:0007669"/>
    <property type="project" value="InterPro"/>
</dbReference>
<gene>
    <name evidence="1" type="ORF">LCGC14_2941670</name>
</gene>
<reference evidence="1" key="1">
    <citation type="journal article" date="2015" name="Nature">
        <title>Complex archaea that bridge the gap between prokaryotes and eukaryotes.</title>
        <authorList>
            <person name="Spang A."/>
            <person name="Saw J.H."/>
            <person name="Jorgensen S.L."/>
            <person name="Zaremba-Niedzwiedzka K."/>
            <person name="Martijn J."/>
            <person name="Lind A.E."/>
            <person name="van Eijk R."/>
            <person name="Schleper C."/>
            <person name="Guy L."/>
            <person name="Ettema T.J."/>
        </authorList>
    </citation>
    <scope>NUCLEOTIDE SEQUENCE</scope>
</reference>
<dbReference type="AlphaFoldDB" id="A0A0F8Y4U8"/>
<sequence length="377" mass="40439">VFQDHSEFIVDSGATLSIGTLNQYGSLISKHSSATVTISVHNKFAQPWSKHMHFEPGASGIVATNVEDAIKEISVKHDYKEWHIDGIDGSNTNNGRLNTPVKTLQAAIDLWEADPITKGVITIHHHTGIGNGILTAIDSNVLTIQGTGGVFAQSVDVLTINDGVNEDIPLILRNIEVTTLNIVQTGVLNNGFISYNAVVRTLNITANNPANVTCTVFDNSEIKLSASQTFNNISVLKNSRIFLNGSNTYTGTIGVSENSSLYVTGATPSITTLIANQSHISIGTALTVLGDFTHIGVSFDNYAGLTVSGNQPLLTGEWAEDGTTIHDYKIWHIDVNNGLDTNGGEFNTPVKTLQKAIDLRDADATLNGEIKFLTIDN</sequence>
<proteinExistence type="predicted"/>
<feature type="non-terminal residue" evidence="1">
    <location>
        <position position="377"/>
    </location>
</feature>
<accession>A0A0F8Y4U8</accession>
<organism evidence="1">
    <name type="scientific">marine sediment metagenome</name>
    <dbReference type="NCBI Taxonomy" id="412755"/>
    <lineage>
        <taxon>unclassified sequences</taxon>
        <taxon>metagenomes</taxon>
        <taxon>ecological metagenomes</taxon>
    </lineage>
</organism>